<dbReference type="EMBL" id="FOJX01000001">
    <property type="protein sequence ID" value="SFA72069.1"/>
    <property type="molecule type" value="Genomic_DNA"/>
</dbReference>
<evidence type="ECO:0000313" key="3">
    <source>
        <dbReference type="Proteomes" id="UP000183843"/>
    </source>
</evidence>
<feature type="transmembrane region" description="Helical" evidence="1">
    <location>
        <begin position="59"/>
        <end position="77"/>
    </location>
</feature>
<evidence type="ECO:0000256" key="1">
    <source>
        <dbReference type="SAM" id="Phobius"/>
    </source>
</evidence>
<reference evidence="2 3" key="1">
    <citation type="submission" date="2016-10" db="EMBL/GenBank/DDBJ databases">
        <authorList>
            <person name="de Groot N.N."/>
        </authorList>
    </citation>
    <scope>NUCLEOTIDE SEQUENCE [LARGE SCALE GENOMIC DNA]</scope>
    <source>
        <strain evidence="2 3">L14</strain>
    </source>
</reference>
<organism evidence="2 3">
    <name type="scientific">Selenomonas ruminantium</name>
    <dbReference type="NCBI Taxonomy" id="971"/>
    <lineage>
        <taxon>Bacteria</taxon>
        <taxon>Bacillati</taxon>
        <taxon>Bacillota</taxon>
        <taxon>Negativicutes</taxon>
        <taxon>Selenomonadales</taxon>
        <taxon>Selenomonadaceae</taxon>
        <taxon>Selenomonas</taxon>
    </lineage>
</organism>
<keyword evidence="1" id="KW-0472">Membrane</keyword>
<feature type="transmembrane region" description="Helical" evidence="1">
    <location>
        <begin position="83"/>
        <end position="105"/>
    </location>
</feature>
<protein>
    <submittedName>
        <fullName evidence="2">Uncharacterized protein</fullName>
    </submittedName>
</protein>
<sequence length="158" mass="17987">MIKIMDGGLLMIDYDGSGVALLIVEKTIVFISIFILMYVGNKRNWKWYRLSETLDTKTYITRWKWLMLGCFLVFMINKNIENAFLYITLCLATAVPVYSIMLATIVKRASVLQYRQLIIVAVIAFMPIGVILSPCIYGLACLSLYYLPEKDGVACLCD</sequence>
<feature type="transmembrane region" description="Helical" evidence="1">
    <location>
        <begin position="117"/>
        <end position="140"/>
    </location>
</feature>
<gene>
    <name evidence="2" type="ORF">SAMN05216587_101329</name>
</gene>
<accession>A0A1I0V6W7</accession>
<feature type="transmembrane region" description="Helical" evidence="1">
    <location>
        <begin position="20"/>
        <end position="39"/>
    </location>
</feature>
<name>A0A1I0V6W7_SELRU</name>
<keyword evidence="1" id="KW-1133">Transmembrane helix</keyword>
<proteinExistence type="predicted"/>
<keyword evidence="1" id="KW-0812">Transmembrane</keyword>
<dbReference type="Proteomes" id="UP000183843">
    <property type="component" value="Unassembled WGS sequence"/>
</dbReference>
<dbReference type="AlphaFoldDB" id="A0A1I0V6W7"/>
<evidence type="ECO:0000313" key="2">
    <source>
        <dbReference type="EMBL" id="SFA72069.1"/>
    </source>
</evidence>